<accession>C9ZNF1</accession>
<feature type="chain" id="PRO_5003005775" description="T. brucei spp.-specific protein" evidence="1">
    <location>
        <begin position="17"/>
        <end position="189"/>
    </location>
</feature>
<dbReference type="KEGG" id="tbg:TbgDal_V670"/>
<feature type="signal peptide" evidence="1">
    <location>
        <begin position="1"/>
        <end position="16"/>
    </location>
</feature>
<sequence length="189" mass="20955">MFSMSLLLMVVSFSSSALHLTTFFNFLASSPAMTTFHAALWGSNLDVFGMPPSRRLVPPRPEDERQNFPFAATQSLPNSWQRPKPDAWPLAPFPVPLCRLSCPVPTSPWGRPALLVFLPLFSANLPKGFLLVPFPLSASQKSSCILHSVAFGQLQAHNEDGNIPLAWLHVVLCHRLAESPENRPQLLPY</sequence>
<organism evidence="2 3">
    <name type="scientific">Trypanosoma brucei gambiense (strain MHOM/CI/86/DAL972)</name>
    <dbReference type="NCBI Taxonomy" id="679716"/>
    <lineage>
        <taxon>Eukaryota</taxon>
        <taxon>Discoba</taxon>
        <taxon>Euglenozoa</taxon>
        <taxon>Kinetoplastea</taxon>
        <taxon>Metakinetoplastina</taxon>
        <taxon>Trypanosomatida</taxon>
        <taxon>Trypanosomatidae</taxon>
        <taxon>Trypanosoma</taxon>
    </lineage>
</organism>
<dbReference type="EMBL" id="FN554968">
    <property type="protein sequence ID" value="CBH10929.1"/>
    <property type="molecule type" value="Genomic_DNA"/>
</dbReference>
<proteinExistence type="predicted"/>
<reference evidence="3" key="1">
    <citation type="journal article" date="2010" name="PLoS Negl. Trop. Dis.">
        <title>The genome sequence of Trypanosoma brucei gambiense, causative agent of chronic human african trypanosomiasis.</title>
        <authorList>
            <person name="Jackson A.P."/>
            <person name="Sanders M."/>
            <person name="Berry A."/>
            <person name="McQuillan J."/>
            <person name="Aslett M.A."/>
            <person name="Quail M.A."/>
            <person name="Chukualim B."/>
            <person name="Capewell P."/>
            <person name="MacLeod A."/>
            <person name="Melville S.E."/>
            <person name="Gibson W."/>
            <person name="Barry J.D."/>
            <person name="Berriman M."/>
            <person name="Hertz-Fowler C."/>
        </authorList>
    </citation>
    <scope>NUCLEOTIDE SEQUENCE [LARGE SCALE GENOMIC DNA]</scope>
    <source>
        <strain evidence="3">MHOM/CI/86/DAL972</strain>
    </source>
</reference>
<protein>
    <recommendedName>
        <fullName evidence="4">T. brucei spp.-specific protein</fullName>
    </recommendedName>
</protein>
<evidence type="ECO:0000313" key="3">
    <source>
        <dbReference type="Proteomes" id="UP000002316"/>
    </source>
</evidence>
<gene>
    <name evidence="2" type="ORF">TbgDal_V670</name>
</gene>
<evidence type="ECO:0000313" key="2">
    <source>
        <dbReference type="EMBL" id="CBH10929.1"/>
    </source>
</evidence>
<evidence type="ECO:0000256" key="1">
    <source>
        <dbReference type="SAM" id="SignalP"/>
    </source>
</evidence>
<dbReference type="RefSeq" id="XP_011773216.1">
    <property type="nucleotide sequence ID" value="XM_011774914.1"/>
</dbReference>
<evidence type="ECO:0008006" key="4">
    <source>
        <dbReference type="Google" id="ProtNLM"/>
    </source>
</evidence>
<dbReference type="Proteomes" id="UP000002316">
    <property type="component" value="Chromosome 5"/>
</dbReference>
<name>C9ZNF1_TRYB9</name>
<dbReference type="AlphaFoldDB" id="C9ZNF1"/>
<keyword evidence="1" id="KW-0732">Signal</keyword>
<dbReference type="GeneID" id="23861691"/>